<evidence type="ECO:0000259" key="6">
    <source>
        <dbReference type="PROSITE" id="PS51352"/>
    </source>
</evidence>
<accession>A0A0N8GMV7</accession>
<reference evidence="7 8" key="1">
    <citation type="submission" date="2015-07" db="EMBL/GenBank/DDBJ databases">
        <title>Draft genome of Bellilinea caldifistulae DSM 17877.</title>
        <authorList>
            <person name="Hemp J."/>
            <person name="Ward L.M."/>
            <person name="Pace L.A."/>
            <person name="Fischer W.W."/>
        </authorList>
    </citation>
    <scope>NUCLEOTIDE SEQUENCE [LARGE SCALE GENOMIC DNA]</scope>
    <source>
        <strain evidence="7 8">GOMI-1</strain>
    </source>
</reference>
<sequence>MTPDNIIDVSEADFEYEVIEYSQNTPVVVDFWAAWCQPCKVLAPMLEKLVKETAGAIRLARVNVDENPNLAIRFGVRSIPAVKAFSGGQIVGEFTGVQPESRLREFLSRIQPPSPAGLALEHALSLLNQEQWAEAEPILREVLEQMPGNPPALLGLARALLAQGKAREAHNILSAFPASREFANAQTLLPLAKAMEDLRHHQPGEEPDEQSAAYWNAIRLAARGRIPLALDGLLDLLRQDRRNDPVRLTILGLLEVLGDDNPQTRSYRRELASILF</sequence>
<dbReference type="InterPro" id="IPR036249">
    <property type="entry name" value="Thioredoxin-like_sf"/>
</dbReference>
<name>A0A0N8GMV7_9CHLR</name>
<evidence type="ECO:0000256" key="1">
    <source>
        <dbReference type="ARBA" id="ARBA00008987"/>
    </source>
</evidence>
<evidence type="ECO:0000256" key="2">
    <source>
        <dbReference type="ARBA" id="ARBA00022448"/>
    </source>
</evidence>
<dbReference type="OrthoDB" id="9790390at2"/>
<proteinExistence type="inferred from homology"/>
<dbReference type="AlphaFoldDB" id="A0A0N8GMV7"/>
<dbReference type="Gene3D" id="1.25.40.10">
    <property type="entry name" value="Tetratricopeptide repeat domain"/>
    <property type="match status" value="2"/>
</dbReference>
<dbReference type="Pfam" id="PF00085">
    <property type="entry name" value="Thioredoxin"/>
    <property type="match status" value="1"/>
</dbReference>
<keyword evidence="8" id="KW-1185">Reference proteome</keyword>
<dbReference type="FunFam" id="3.40.30.10:FF:000001">
    <property type="entry name" value="Thioredoxin"/>
    <property type="match status" value="1"/>
</dbReference>
<dbReference type="InterPro" id="IPR011990">
    <property type="entry name" value="TPR-like_helical_dom_sf"/>
</dbReference>
<keyword evidence="3" id="KW-0249">Electron transport</keyword>
<keyword evidence="4" id="KW-1015">Disulfide bond</keyword>
<dbReference type="PRINTS" id="PR00421">
    <property type="entry name" value="THIOREDOXIN"/>
</dbReference>
<dbReference type="InterPro" id="IPR013766">
    <property type="entry name" value="Thioredoxin_domain"/>
</dbReference>
<gene>
    <name evidence="7" type="ORF">AC812_06855</name>
</gene>
<evidence type="ECO:0000256" key="5">
    <source>
        <dbReference type="ARBA" id="ARBA00023284"/>
    </source>
</evidence>
<dbReference type="GO" id="GO:0005737">
    <property type="term" value="C:cytoplasm"/>
    <property type="evidence" value="ECO:0007669"/>
    <property type="project" value="TreeGrafter"/>
</dbReference>
<keyword evidence="2" id="KW-0813">Transport</keyword>
<dbReference type="Pfam" id="PF14559">
    <property type="entry name" value="TPR_19"/>
    <property type="match status" value="1"/>
</dbReference>
<dbReference type="PROSITE" id="PS51352">
    <property type="entry name" value="THIOREDOXIN_2"/>
    <property type="match status" value="1"/>
</dbReference>
<dbReference type="Gene3D" id="3.40.30.10">
    <property type="entry name" value="Glutaredoxin"/>
    <property type="match status" value="1"/>
</dbReference>
<dbReference type="EMBL" id="LGHJ01000012">
    <property type="protein sequence ID" value="KPL76370.1"/>
    <property type="molecule type" value="Genomic_DNA"/>
</dbReference>
<protein>
    <recommendedName>
        <fullName evidence="6">Thioredoxin domain-containing protein</fullName>
    </recommendedName>
</protein>
<comment type="caution">
    <text evidence="7">The sequence shown here is derived from an EMBL/GenBank/DDBJ whole genome shotgun (WGS) entry which is preliminary data.</text>
</comment>
<evidence type="ECO:0000256" key="3">
    <source>
        <dbReference type="ARBA" id="ARBA00022982"/>
    </source>
</evidence>
<dbReference type="RefSeq" id="WP_061919435.1">
    <property type="nucleotide sequence ID" value="NZ_DF967971.1"/>
</dbReference>
<organism evidence="7 8">
    <name type="scientific">Bellilinea caldifistulae</name>
    <dbReference type="NCBI Taxonomy" id="360411"/>
    <lineage>
        <taxon>Bacteria</taxon>
        <taxon>Bacillati</taxon>
        <taxon>Chloroflexota</taxon>
        <taxon>Anaerolineae</taxon>
        <taxon>Anaerolineales</taxon>
        <taxon>Anaerolineaceae</taxon>
        <taxon>Bellilinea</taxon>
    </lineage>
</organism>
<dbReference type="SUPFAM" id="SSF52833">
    <property type="entry name" value="Thioredoxin-like"/>
    <property type="match status" value="1"/>
</dbReference>
<comment type="similarity">
    <text evidence="1">Belongs to the thioredoxin family.</text>
</comment>
<dbReference type="CDD" id="cd02947">
    <property type="entry name" value="TRX_family"/>
    <property type="match status" value="1"/>
</dbReference>
<dbReference type="PATRIC" id="fig|360411.5.peg.1500"/>
<dbReference type="GO" id="GO:0015035">
    <property type="term" value="F:protein-disulfide reductase activity"/>
    <property type="evidence" value="ECO:0007669"/>
    <property type="project" value="UniProtKB-ARBA"/>
</dbReference>
<evidence type="ECO:0000256" key="4">
    <source>
        <dbReference type="ARBA" id="ARBA00023157"/>
    </source>
</evidence>
<feature type="domain" description="Thioredoxin" evidence="6">
    <location>
        <begin position="1"/>
        <end position="112"/>
    </location>
</feature>
<dbReference type="Pfam" id="PF14561">
    <property type="entry name" value="TPR_20"/>
    <property type="match status" value="1"/>
</dbReference>
<dbReference type="PANTHER" id="PTHR45663">
    <property type="entry name" value="GEO12009P1"/>
    <property type="match status" value="1"/>
</dbReference>
<dbReference type="SUPFAM" id="SSF48452">
    <property type="entry name" value="TPR-like"/>
    <property type="match status" value="1"/>
</dbReference>
<evidence type="ECO:0000313" key="8">
    <source>
        <dbReference type="Proteomes" id="UP000050514"/>
    </source>
</evidence>
<dbReference type="STRING" id="360411.AC812_06855"/>
<evidence type="ECO:0000313" key="7">
    <source>
        <dbReference type="EMBL" id="KPL76370.1"/>
    </source>
</evidence>
<dbReference type="GO" id="GO:0006950">
    <property type="term" value="P:response to stress"/>
    <property type="evidence" value="ECO:0007669"/>
    <property type="project" value="UniProtKB-ARBA"/>
</dbReference>
<dbReference type="PANTHER" id="PTHR45663:SF11">
    <property type="entry name" value="GEO12009P1"/>
    <property type="match status" value="1"/>
</dbReference>
<dbReference type="Proteomes" id="UP000050514">
    <property type="component" value="Unassembled WGS sequence"/>
</dbReference>
<keyword evidence="5" id="KW-0676">Redox-active center</keyword>